<dbReference type="InterPro" id="IPR058637">
    <property type="entry name" value="YknX-like_C"/>
</dbReference>
<protein>
    <submittedName>
        <fullName evidence="6">Efflux RND transporter periplasmic adaptor subunit</fullName>
    </submittedName>
</protein>
<dbReference type="EMBL" id="BAABIQ010000032">
    <property type="protein sequence ID" value="GAA4792275.1"/>
    <property type="molecule type" value="Genomic_DNA"/>
</dbReference>
<reference evidence="7" key="1">
    <citation type="journal article" date="2019" name="Int. J. Syst. Evol. Microbiol.">
        <title>The Global Catalogue of Microorganisms (GCM) 10K type strain sequencing project: providing services to taxonomists for standard genome sequencing and annotation.</title>
        <authorList>
            <consortium name="The Broad Institute Genomics Platform"/>
            <consortium name="The Broad Institute Genome Sequencing Center for Infectious Disease"/>
            <person name="Wu L."/>
            <person name="Ma J."/>
        </authorList>
    </citation>
    <scope>NUCLEOTIDE SEQUENCE [LARGE SCALE GENOMIC DNA]</scope>
    <source>
        <strain evidence="7">JCM 18200</strain>
    </source>
</reference>
<dbReference type="InterPro" id="IPR058647">
    <property type="entry name" value="BSH_CzcB-like"/>
</dbReference>
<evidence type="ECO:0000256" key="3">
    <source>
        <dbReference type="SAM" id="SignalP"/>
    </source>
</evidence>
<dbReference type="Gene3D" id="2.40.420.20">
    <property type="match status" value="1"/>
</dbReference>
<keyword evidence="3" id="KW-0732">Signal</keyword>
<feature type="chain" id="PRO_5045670529" evidence="3">
    <location>
        <begin position="22"/>
        <end position="348"/>
    </location>
</feature>
<feature type="coiled-coil region" evidence="2">
    <location>
        <begin position="101"/>
        <end position="159"/>
    </location>
</feature>
<dbReference type="InterPro" id="IPR006143">
    <property type="entry name" value="RND_pump_MFP"/>
</dbReference>
<dbReference type="Gene3D" id="1.10.287.470">
    <property type="entry name" value="Helix hairpin bin"/>
    <property type="match status" value="1"/>
</dbReference>
<comment type="caution">
    <text evidence="6">The sequence shown here is derived from an EMBL/GenBank/DDBJ whole genome shotgun (WGS) entry which is preliminary data.</text>
</comment>
<evidence type="ECO:0000313" key="6">
    <source>
        <dbReference type="EMBL" id="GAA4792275.1"/>
    </source>
</evidence>
<sequence>MNKLRLLYLLLPLWASSCGHSENQATDRFSEDTIPVQLLTLNQHYSSQEIKTSGVFTTDDEMLLSFKNGGVINKIYVKEGDPVKGGQLLASLNPTETDAGFAQAKLNAEKAQRDFERAKALYQDSVATLEQFQNAETALRIAKEQLRTANYNLNQTEIRAVGSGFVLKKLASDGQVVGPGTPVLQLNPTNGKNWQLKVGISDKQWAVVQVGDSATVRADALGELPAVVYKKSEGIDPSSGTFSLLLKIIPGKTDPRIGTGMFAQALIKSRQQTEAWSIPYDAILDGDAGKAFVFITNDQKTAKRVPVEVSAIQQDQVTVTGGLENARALIISGSAYLTDGSPIKVVKF</sequence>
<dbReference type="PANTHER" id="PTHR30469:SF15">
    <property type="entry name" value="HLYD FAMILY OF SECRETION PROTEINS"/>
    <property type="match status" value="1"/>
</dbReference>
<dbReference type="SUPFAM" id="SSF111369">
    <property type="entry name" value="HlyD-like secretion proteins"/>
    <property type="match status" value="1"/>
</dbReference>
<name>A0ABP9B9S1_9SPHI</name>
<gene>
    <name evidence="6" type="ORF">GCM10023231_20330</name>
</gene>
<dbReference type="Pfam" id="PF25989">
    <property type="entry name" value="YknX_C"/>
    <property type="match status" value="1"/>
</dbReference>
<evidence type="ECO:0000313" key="7">
    <source>
        <dbReference type="Proteomes" id="UP001501411"/>
    </source>
</evidence>
<dbReference type="Gene3D" id="2.40.30.170">
    <property type="match status" value="1"/>
</dbReference>
<dbReference type="PANTHER" id="PTHR30469">
    <property type="entry name" value="MULTIDRUG RESISTANCE PROTEIN MDTA"/>
    <property type="match status" value="1"/>
</dbReference>
<evidence type="ECO:0000256" key="2">
    <source>
        <dbReference type="SAM" id="Coils"/>
    </source>
</evidence>
<proteinExistence type="inferred from homology"/>
<keyword evidence="2" id="KW-0175">Coiled coil</keyword>
<evidence type="ECO:0000259" key="5">
    <source>
        <dbReference type="Pfam" id="PF25989"/>
    </source>
</evidence>
<dbReference type="RefSeq" id="WP_345231663.1">
    <property type="nucleotide sequence ID" value="NZ_BAABIQ010000032.1"/>
</dbReference>
<organism evidence="6 7">
    <name type="scientific">Olivibacter ginsenosidimutans</name>
    <dbReference type="NCBI Taxonomy" id="1176537"/>
    <lineage>
        <taxon>Bacteria</taxon>
        <taxon>Pseudomonadati</taxon>
        <taxon>Bacteroidota</taxon>
        <taxon>Sphingobacteriia</taxon>
        <taxon>Sphingobacteriales</taxon>
        <taxon>Sphingobacteriaceae</taxon>
        <taxon>Olivibacter</taxon>
    </lineage>
</organism>
<dbReference type="PROSITE" id="PS51257">
    <property type="entry name" value="PROKAR_LIPOPROTEIN"/>
    <property type="match status" value="1"/>
</dbReference>
<comment type="similarity">
    <text evidence="1">Belongs to the membrane fusion protein (MFP) (TC 8.A.1) family.</text>
</comment>
<evidence type="ECO:0000259" key="4">
    <source>
        <dbReference type="Pfam" id="PF25973"/>
    </source>
</evidence>
<accession>A0ABP9B9S1</accession>
<keyword evidence="7" id="KW-1185">Reference proteome</keyword>
<feature type="domain" description="YknX-like C-terminal permuted SH3-like" evidence="5">
    <location>
        <begin position="277"/>
        <end position="345"/>
    </location>
</feature>
<feature type="signal peptide" evidence="3">
    <location>
        <begin position="1"/>
        <end position="21"/>
    </location>
</feature>
<dbReference type="Pfam" id="PF25973">
    <property type="entry name" value="BSH_CzcB"/>
    <property type="match status" value="1"/>
</dbReference>
<dbReference type="Proteomes" id="UP001501411">
    <property type="component" value="Unassembled WGS sequence"/>
</dbReference>
<dbReference type="NCBIfam" id="TIGR01730">
    <property type="entry name" value="RND_mfp"/>
    <property type="match status" value="1"/>
</dbReference>
<dbReference type="Gene3D" id="2.40.50.100">
    <property type="match status" value="1"/>
</dbReference>
<feature type="domain" description="CzcB-like barrel-sandwich hybrid" evidence="4">
    <location>
        <begin position="69"/>
        <end position="185"/>
    </location>
</feature>
<evidence type="ECO:0000256" key="1">
    <source>
        <dbReference type="ARBA" id="ARBA00009477"/>
    </source>
</evidence>